<comment type="caution">
    <text evidence="4">The sequence shown here is derived from an EMBL/GenBank/DDBJ whole genome shotgun (WGS) entry which is preliminary data.</text>
</comment>
<name>A0A4R1MM24_9FIRM</name>
<dbReference type="Proteomes" id="UP000294545">
    <property type="component" value="Unassembled WGS sequence"/>
</dbReference>
<sequence>MRKLKAYLSDNGIGKTLNRIFYRISIMIGLRKSKTYILKVDFQNYQANESNLPKYDVELLVDEFLDQFKKVKYYDFLNADELANSKNSGALLAMDSEMIIGFICFHRDVNHTIHSLGHWNLEKNEVWIGPTYVKKEYRNKKVHKLILSKAIKMFSKDNVKTCYTGINKNNAPSLRSFQNVGFEIAGEVSVRKVFNKIVSISVKNLRDDISIMDKFNV</sequence>
<dbReference type="PANTHER" id="PTHR43072">
    <property type="entry name" value="N-ACETYLTRANSFERASE"/>
    <property type="match status" value="1"/>
</dbReference>
<evidence type="ECO:0000256" key="2">
    <source>
        <dbReference type="ARBA" id="ARBA00023315"/>
    </source>
</evidence>
<evidence type="ECO:0000313" key="4">
    <source>
        <dbReference type="EMBL" id="TCK93140.1"/>
    </source>
</evidence>
<evidence type="ECO:0000259" key="3">
    <source>
        <dbReference type="PROSITE" id="PS51186"/>
    </source>
</evidence>
<dbReference type="EMBL" id="SMGQ01000012">
    <property type="protein sequence ID" value="TCK93140.1"/>
    <property type="molecule type" value="Genomic_DNA"/>
</dbReference>
<dbReference type="PROSITE" id="PS51186">
    <property type="entry name" value="GNAT"/>
    <property type="match status" value="1"/>
</dbReference>
<gene>
    <name evidence="4" type="ORF">EDC19_1319</name>
</gene>
<reference evidence="4 5" key="1">
    <citation type="submission" date="2019-03" db="EMBL/GenBank/DDBJ databases">
        <title>Genomic Encyclopedia of Type Strains, Phase IV (KMG-IV): sequencing the most valuable type-strain genomes for metagenomic binning, comparative biology and taxonomic classification.</title>
        <authorList>
            <person name="Goeker M."/>
        </authorList>
    </citation>
    <scope>NUCLEOTIDE SEQUENCE [LARGE SCALE GENOMIC DNA]</scope>
    <source>
        <strain evidence="4 5">DSM 24176</strain>
    </source>
</reference>
<feature type="domain" description="N-acetyltransferase" evidence="3">
    <location>
        <begin position="47"/>
        <end position="207"/>
    </location>
</feature>
<keyword evidence="1 4" id="KW-0808">Transferase</keyword>
<dbReference type="OrthoDB" id="9798006at2"/>
<dbReference type="CDD" id="cd04301">
    <property type="entry name" value="NAT_SF"/>
    <property type="match status" value="1"/>
</dbReference>
<evidence type="ECO:0000256" key="1">
    <source>
        <dbReference type="ARBA" id="ARBA00022679"/>
    </source>
</evidence>
<evidence type="ECO:0000313" key="5">
    <source>
        <dbReference type="Proteomes" id="UP000294545"/>
    </source>
</evidence>
<keyword evidence="2" id="KW-0012">Acyltransferase</keyword>
<dbReference type="InterPro" id="IPR000182">
    <property type="entry name" value="GNAT_dom"/>
</dbReference>
<dbReference type="RefSeq" id="WP_132282053.1">
    <property type="nucleotide sequence ID" value="NZ_SMGQ01000012.1"/>
</dbReference>
<keyword evidence="5" id="KW-1185">Reference proteome</keyword>
<dbReference type="InterPro" id="IPR016181">
    <property type="entry name" value="Acyl_CoA_acyltransferase"/>
</dbReference>
<dbReference type="SUPFAM" id="SSF55729">
    <property type="entry name" value="Acyl-CoA N-acyltransferases (Nat)"/>
    <property type="match status" value="1"/>
</dbReference>
<dbReference type="AlphaFoldDB" id="A0A4R1MM24"/>
<dbReference type="Pfam" id="PF00583">
    <property type="entry name" value="Acetyltransf_1"/>
    <property type="match status" value="1"/>
</dbReference>
<dbReference type="GO" id="GO:0016747">
    <property type="term" value="F:acyltransferase activity, transferring groups other than amino-acyl groups"/>
    <property type="evidence" value="ECO:0007669"/>
    <property type="project" value="InterPro"/>
</dbReference>
<organism evidence="4 5">
    <name type="scientific">Natranaerovirga hydrolytica</name>
    <dbReference type="NCBI Taxonomy" id="680378"/>
    <lineage>
        <taxon>Bacteria</taxon>
        <taxon>Bacillati</taxon>
        <taxon>Bacillota</taxon>
        <taxon>Clostridia</taxon>
        <taxon>Lachnospirales</taxon>
        <taxon>Natranaerovirgaceae</taxon>
        <taxon>Natranaerovirga</taxon>
    </lineage>
</organism>
<protein>
    <submittedName>
        <fullName evidence="4">Acetyltransferase (GNAT) family protein</fullName>
    </submittedName>
</protein>
<proteinExistence type="predicted"/>
<dbReference type="PANTHER" id="PTHR43072:SF23">
    <property type="entry name" value="UPF0039 PROTEIN C11D3.02C"/>
    <property type="match status" value="1"/>
</dbReference>
<dbReference type="Gene3D" id="3.40.630.30">
    <property type="match status" value="1"/>
</dbReference>
<accession>A0A4R1MM24</accession>